<dbReference type="InterPro" id="IPR010610">
    <property type="entry name" value="EryCIII-like_C"/>
</dbReference>
<dbReference type="FunFam" id="3.40.50.2000:FF:000009">
    <property type="entry name" value="Sterol 3-beta-glucosyltransferase UGT80A2"/>
    <property type="match status" value="1"/>
</dbReference>
<accession>A0A9W6VAU4</accession>
<proteinExistence type="predicted"/>
<gene>
    <name evidence="2" type="ORF">Aglo03_41350</name>
</gene>
<sequence length="381" mass="39600">MVGLAVALRSLGAQVRVCAPPDGEFVDRLAGVGVPMVPVGGSVRELTIGVRPSPEELPRRAAEVVAAQYEAVVALADGWDAVVATGPVPATAAARSAAEKLGIRYRCAAFQSITLPSPHHPPLAYRGRPLPPEVTDNQALWDQDAQTVTTLFGAALNNHRASVGLPPVANVRDYALAGDPLLATDPLLDPWQEIPDLAVTQTGAWIPPDDRPLPPEVQAFLDAGEPPVYVGFGSMPLANDMARIAIDAIRAQGRRVLLGRGWADLRLTDTAPDCLAVGEVNQQALFPQVATVVHHGGAGTTTTATRAGVPQVVVPQQTDQPYWAGRVAALGIGVAHNGPTPTVDSLSTALAQATSLHSRASEVATMISPTGATAAAELLLT</sequence>
<keyword evidence="3" id="KW-1185">Reference proteome</keyword>
<dbReference type="GO" id="GO:0016758">
    <property type="term" value="F:hexosyltransferase activity"/>
    <property type="evidence" value="ECO:0007669"/>
    <property type="project" value="UniProtKB-ARBA"/>
</dbReference>
<dbReference type="CDD" id="cd03784">
    <property type="entry name" value="GT1_Gtf-like"/>
    <property type="match status" value="1"/>
</dbReference>
<keyword evidence="2" id="KW-0808">Transferase</keyword>
<feature type="domain" description="Erythromycin biosynthesis protein CIII-like C-terminal" evidence="1">
    <location>
        <begin position="271"/>
        <end position="355"/>
    </location>
</feature>
<dbReference type="GO" id="GO:0008194">
    <property type="term" value="F:UDP-glycosyltransferase activity"/>
    <property type="evidence" value="ECO:0007669"/>
    <property type="project" value="InterPro"/>
</dbReference>
<comment type="caution">
    <text evidence="2">The sequence shown here is derived from an EMBL/GenBank/DDBJ whole genome shotgun (WGS) entry which is preliminary data.</text>
</comment>
<name>A0A9W6VAU4_9PSEU</name>
<protein>
    <submittedName>
        <fullName evidence="2">Glycosyl transferase</fullName>
    </submittedName>
</protein>
<dbReference type="EMBL" id="BSSD01000006">
    <property type="protein sequence ID" value="GLW93319.1"/>
    <property type="molecule type" value="Genomic_DNA"/>
</dbReference>
<dbReference type="InterPro" id="IPR002213">
    <property type="entry name" value="UDP_glucos_trans"/>
</dbReference>
<dbReference type="AlphaFoldDB" id="A0A9W6VAU4"/>
<dbReference type="GO" id="GO:0017000">
    <property type="term" value="P:antibiotic biosynthetic process"/>
    <property type="evidence" value="ECO:0007669"/>
    <property type="project" value="UniProtKB-ARBA"/>
</dbReference>
<reference evidence="2" key="1">
    <citation type="submission" date="2023-02" db="EMBL/GenBank/DDBJ databases">
        <title>Actinokineospora globicatena NBRC 15670.</title>
        <authorList>
            <person name="Ichikawa N."/>
            <person name="Sato H."/>
            <person name="Tonouchi N."/>
        </authorList>
    </citation>
    <scope>NUCLEOTIDE SEQUENCE</scope>
    <source>
        <strain evidence="2">NBRC 15670</strain>
    </source>
</reference>
<evidence type="ECO:0000313" key="3">
    <source>
        <dbReference type="Proteomes" id="UP001165042"/>
    </source>
</evidence>
<dbReference type="Gene3D" id="3.40.50.2000">
    <property type="entry name" value="Glycogen Phosphorylase B"/>
    <property type="match status" value="2"/>
</dbReference>
<dbReference type="PANTHER" id="PTHR48050:SF13">
    <property type="entry name" value="STEROL 3-BETA-GLUCOSYLTRANSFERASE UGT80A2"/>
    <property type="match status" value="1"/>
</dbReference>
<dbReference type="PANTHER" id="PTHR48050">
    <property type="entry name" value="STEROL 3-BETA-GLUCOSYLTRANSFERASE"/>
    <property type="match status" value="1"/>
</dbReference>
<dbReference type="SUPFAM" id="SSF53756">
    <property type="entry name" value="UDP-Glycosyltransferase/glycogen phosphorylase"/>
    <property type="match status" value="1"/>
</dbReference>
<dbReference type="Proteomes" id="UP001165042">
    <property type="component" value="Unassembled WGS sequence"/>
</dbReference>
<evidence type="ECO:0000259" key="1">
    <source>
        <dbReference type="Pfam" id="PF06722"/>
    </source>
</evidence>
<organism evidence="2 3">
    <name type="scientific">Actinokineospora globicatena</name>
    <dbReference type="NCBI Taxonomy" id="103729"/>
    <lineage>
        <taxon>Bacteria</taxon>
        <taxon>Bacillati</taxon>
        <taxon>Actinomycetota</taxon>
        <taxon>Actinomycetes</taxon>
        <taxon>Pseudonocardiales</taxon>
        <taxon>Pseudonocardiaceae</taxon>
        <taxon>Actinokineospora</taxon>
    </lineage>
</organism>
<evidence type="ECO:0000313" key="2">
    <source>
        <dbReference type="EMBL" id="GLW93319.1"/>
    </source>
</evidence>
<dbReference type="Pfam" id="PF06722">
    <property type="entry name" value="EryCIII-like_C"/>
    <property type="match status" value="1"/>
</dbReference>
<dbReference type="InterPro" id="IPR050426">
    <property type="entry name" value="Glycosyltransferase_28"/>
</dbReference>